<sequence>MQHGRPGARTRPIIRCADAPPNIRPRLFEQHTSSMPSGRCCPRSRLCCPRPRRCRRPSVMSAGASQQARRRACQTPLGMLVWIAIPQGRIPRRWDKTMALLRTLAAGLGHRSSLRRLRPAPDVPPRGALGPQPKCLGIASPRCSSSSAPALHSPAPAVSRAQARRAKNGPRFGQGRPSLDEPTKLLRSSLGARPARRFSLRRPSSRAHRRPPGITRREARSVAKLGQRCCSASPIFFIPFTSSGIVVVARRWRGYTRRHLRCSGVPVFPLPCHWTCQIPWGSPRPSLRSKRP</sequence>
<reference evidence="2" key="1">
    <citation type="journal article" date="2021" name="Nat. Commun.">
        <title>Genetic determinants of endophytism in the Arabidopsis root mycobiome.</title>
        <authorList>
            <person name="Mesny F."/>
            <person name="Miyauchi S."/>
            <person name="Thiergart T."/>
            <person name="Pickel B."/>
            <person name="Atanasova L."/>
            <person name="Karlsson M."/>
            <person name="Huettel B."/>
            <person name="Barry K.W."/>
            <person name="Haridas S."/>
            <person name="Chen C."/>
            <person name="Bauer D."/>
            <person name="Andreopoulos W."/>
            <person name="Pangilinan J."/>
            <person name="LaButti K."/>
            <person name="Riley R."/>
            <person name="Lipzen A."/>
            <person name="Clum A."/>
            <person name="Drula E."/>
            <person name="Henrissat B."/>
            <person name="Kohler A."/>
            <person name="Grigoriev I.V."/>
            <person name="Martin F.M."/>
            <person name="Hacquard S."/>
        </authorList>
    </citation>
    <scope>NUCLEOTIDE SEQUENCE</scope>
    <source>
        <strain evidence="2">MPI-CAGE-AT-0016</strain>
    </source>
</reference>
<keyword evidence="3" id="KW-1185">Reference proteome</keyword>
<dbReference type="Proteomes" id="UP000813385">
    <property type="component" value="Unassembled WGS sequence"/>
</dbReference>
<evidence type="ECO:0000256" key="1">
    <source>
        <dbReference type="SAM" id="MobiDB-lite"/>
    </source>
</evidence>
<evidence type="ECO:0000313" key="2">
    <source>
        <dbReference type="EMBL" id="KAH7354434.1"/>
    </source>
</evidence>
<protein>
    <submittedName>
        <fullName evidence="2">Uncharacterized protein</fullName>
    </submittedName>
</protein>
<feature type="compositionally biased region" description="Low complexity" evidence="1">
    <location>
        <begin position="146"/>
        <end position="159"/>
    </location>
</feature>
<feature type="region of interest" description="Disordered" evidence="1">
    <location>
        <begin position="146"/>
        <end position="215"/>
    </location>
</feature>
<dbReference type="AlphaFoldDB" id="A0A8K0TFK8"/>
<accession>A0A8K0TFK8</accession>
<dbReference type="EMBL" id="JAGPXD010000005">
    <property type="protein sequence ID" value="KAH7354434.1"/>
    <property type="molecule type" value="Genomic_DNA"/>
</dbReference>
<name>A0A8K0TFK8_9PEZI</name>
<comment type="caution">
    <text evidence="2">The sequence shown here is derived from an EMBL/GenBank/DDBJ whole genome shotgun (WGS) entry which is preliminary data.</text>
</comment>
<evidence type="ECO:0000313" key="3">
    <source>
        <dbReference type="Proteomes" id="UP000813385"/>
    </source>
</evidence>
<proteinExistence type="predicted"/>
<organism evidence="2 3">
    <name type="scientific">Plectosphaerella cucumerina</name>
    <dbReference type="NCBI Taxonomy" id="40658"/>
    <lineage>
        <taxon>Eukaryota</taxon>
        <taxon>Fungi</taxon>
        <taxon>Dikarya</taxon>
        <taxon>Ascomycota</taxon>
        <taxon>Pezizomycotina</taxon>
        <taxon>Sordariomycetes</taxon>
        <taxon>Hypocreomycetidae</taxon>
        <taxon>Glomerellales</taxon>
        <taxon>Plectosphaerellaceae</taxon>
        <taxon>Plectosphaerella</taxon>
    </lineage>
</organism>
<feature type="compositionally biased region" description="Basic residues" evidence="1">
    <location>
        <begin position="194"/>
        <end position="211"/>
    </location>
</feature>
<gene>
    <name evidence="2" type="ORF">B0T11DRAFT_128223</name>
</gene>